<dbReference type="GO" id="GO:0016788">
    <property type="term" value="F:hydrolase activity, acting on ester bonds"/>
    <property type="evidence" value="ECO:0007669"/>
    <property type="project" value="InterPro"/>
</dbReference>
<dbReference type="EMBL" id="UINC01001240">
    <property type="protein sequence ID" value="SUZ75298.1"/>
    <property type="molecule type" value="Genomic_DNA"/>
</dbReference>
<dbReference type="InterPro" id="IPR032466">
    <property type="entry name" value="Metal_Hydrolase"/>
</dbReference>
<keyword evidence="2" id="KW-0378">Hydrolase</keyword>
<organism evidence="3">
    <name type="scientific">marine metagenome</name>
    <dbReference type="NCBI Taxonomy" id="408172"/>
    <lineage>
        <taxon>unclassified sequences</taxon>
        <taxon>metagenomes</taxon>
        <taxon>ecological metagenomes</taxon>
    </lineage>
</organism>
<accession>A0A381Q8K6</accession>
<gene>
    <name evidence="3" type="ORF">METZ01_LOCUS28152</name>
</gene>
<dbReference type="PROSITE" id="PS01322">
    <property type="entry name" value="PHOSPHOTRIESTERASE_1"/>
    <property type="match status" value="1"/>
</dbReference>
<proteinExistence type="predicted"/>
<sequence length="317" mass="35034">MSTVNTVLGPVDTSELGFTLSHEHLATNAAGILKTFPELIDRAGVIEQANATLNEAFREGLRTIIDVTTIDLGRDVEMMREVSRTTGVHIVAATGNHLAVPRPFADLSPEVIADLYVREIEQGIEETGIKAGIIKVASDEGGVTRPQEIVLRAAGQASVRTGTPISTHTWSPDRVGEEQVRILQQEGVDMRKVYIGHSNDDTDLGYLTGLLEKGVWLGLDRFPGGRRPGTPYWEERTELTKQLIDAGHTSRIMLSHDHSVPKARYGVAVQEERIKYNPDGYNFITRNVLPKLRDMGVSDESINQIMVGNPRRFFEGR</sequence>
<dbReference type="PIRSF" id="PIRSF016839">
    <property type="entry name" value="PhP"/>
    <property type="match status" value="1"/>
</dbReference>
<dbReference type="InterPro" id="IPR017947">
    <property type="entry name" value="AryldialkylPase_Zn-BS"/>
</dbReference>
<protein>
    <recommendedName>
        <fullName evidence="4">Phosphotriesterase-related protein</fullName>
    </recommendedName>
</protein>
<dbReference type="Gene3D" id="3.20.20.140">
    <property type="entry name" value="Metal-dependent hydrolases"/>
    <property type="match status" value="1"/>
</dbReference>
<dbReference type="PROSITE" id="PS51347">
    <property type="entry name" value="PHOSPHOTRIESTERASE_2"/>
    <property type="match status" value="1"/>
</dbReference>
<keyword evidence="1" id="KW-0479">Metal-binding</keyword>
<reference evidence="3" key="1">
    <citation type="submission" date="2018-05" db="EMBL/GenBank/DDBJ databases">
        <authorList>
            <person name="Lanie J.A."/>
            <person name="Ng W.-L."/>
            <person name="Kazmierczak K.M."/>
            <person name="Andrzejewski T.M."/>
            <person name="Davidsen T.M."/>
            <person name="Wayne K.J."/>
            <person name="Tettelin H."/>
            <person name="Glass J.I."/>
            <person name="Rusch D."/>
            <person name="Podicherti R."/>
            <person name="Tsui H.-C.T."/>
            <person name="Winkler M.E."/>
        </authorList>
    </citation>
    <scope>NUCLEOTIDE SEQUENCE</scope>
</reference>
<dbReference type="AlphaFoldDB" id="A0A381Q8K6"/>
<dbReference type="GO" id="GO:0008270">
    <property type="term" value="F:zinc ion binding"/>
    <property type="evidence" value="ECO:0007669"/>
    <property type="project" value="InterPro"/>
</dbReference>
<evidence type="ECO:0000256" key="1">
    <source>
        <dbReference type="ARBA" id="ARBA00022723"/>
    </source>
</evidence>
<name>A0A381Q8K6_9ZZZZ</name>
<evidence type="ECO:0000313" key="3">
    <source>
        <dbReference type="EMBL" id="SUZ75298.1"/>
    </source>
</evidence>
<dbReference type="Pfam" id="PF02126">
    <property type="entry name" value="PTE"/>
    <property type="match status" value="1"/>
</dbReference>
<evidence type="ECO:0008006" key="4">
    <source>
        <dbReference type="Google" id="ProtNLM"/>
    </source>
</evidence>
<dbReference type="SUPFAM" id="SSF51556">
    <property type="entry name" value="Metallo-dependent hydrolases"/>
    <property type="match status" value="1"/>
</dbReference>
<dbReference type="PANTHER" id="PTHR10819:SF3">
    <property type="entry name" value="PHOSPHOTRIESTERASE-RELATED PROTEIN"/>
    <property type="match status" value="1"/>
</dbReference>
<dbReference type="PANTHER" id="PTHR10819">
    <property type="entry name" value="PHOSPHOTRIESTERASE-RELATED"/>
    <property type="match status" value="1"/>
</dbReference>
<dbReference type="InterPro" id="IPR001559">
    <property type="entry name" value="Phosphotriesterase"/>
</dbReference>
<evidence type="ECO:0000256" key="2">
    <source>
        <dbReference type="ARBA" id="ARBA00022801"/>
    </source>
</evidence>